<dbReference type="OrthoDB" id="4142200at2759"/>
<dbReference type="InterPro" id="IPR050549">
    <property type="entry name" value="MFS_Trehalose_Transporter"/>
</dbReference>
<organism evidence="8 9">
    <name type="scientific">Sphaeroforma arctica JP610</name>
    <dbReference type="NCBI Taxonomy" id="667725"/>
    <lineage>
        <taxon>Eukaryota</taxon>
        <taxon>Ichthyosporea</taxon>
        <taxon>Ichthyophonida</taxon>
        <taxon>Sphaeroforma</taxon>
    </lineage>
</organism>
<dbReference type="Pfam" id="PF00083">
    <property type="entry name" value="Sugar_tr"/>
    <property type="match status" value="1"/>
</dbReference>
<dbReference type="Proteomes" id="UP000054560">
    <property type="component" value="Unassembled WGS sequence"/>
</dbReference>
<dbReference type="PROSITE" id="PS50850">
    <property type="entry name" value="MFS"/>
    <property type="match status" value="1"/>
</dbReference>
<accession>A0A0L0G6R8</accession>
<dbReference type="SUPFAM" id="SSF103473">
    <property type="entry name" value="MFS general substrate transporter"/>
    <property type="match status" value="1"/>
</dbReference>
<feature type="region of interest" description="Disordered" evidence="5">
    <location>
        <begin position="53"/>
        <end position="79"/>
    </location>
</feature>
<dbReference type="GeneID" id="25903562"/>
<evidence type="ECO:0000313" key="9">
    <source>
        <dbReference type="Proteomes" id="UP000054560"/>
    </source>
</evidence>
<evidence type="ECO:0000256" key="4">
    <source>
        <dbReference type="ARBA" id="ARBA00023136"/>
    </source>
</evidence>
<dbReference type="PANTHER" id="PTHR48021:SF1">
    <property type="entry name" value="GH07001P-RELATED"/>
    <property type="match status" value="1"/>
</dbReference>
<dbReference type="InterPro" id="IPR005828">
    <property type="entry name" value="MFS_sugar_transport-like"/>
</dbReference>
<sequence length="208" mass="22264">MVLETSPGNLHIHPQHRLYPDAFDVESTPLLNNDTDIPNGHMCIDEDVSKTPMQSTTAYSNSHTESTPPPPQKPNTSTGAKTTWRVVFAACVAASGASFQFGYHVGDYGAAAIDISTLGNMSGPTNSWSLIQYMAELTSFLLGGLIGAIVGGAFANRIGRKKTLLLNDLTFIIGALLMAFSRFFLMWVVGRFLIGFGSGVGTIGMTPF</sequence>
<keyword evidence="9" id="KW-1185">Reference proteome</keyword>
<comment type="subcellular location">
    <subcellularLocation>
        <location evidence="1">Membrane</location>
        <topology evidence="1">Multi-pass membrane protein</topology>
    </subcellularLocation>
</comment>
<dbReference type="RefSeq" id="XP_014158619.1">
    <property type="nucleotide sequence ID" value="XM_014303144.1"/>
</dbReference>
<dbReference type="eggNOG" id="KOG0569">
    <property type="taxonomic scope" value="Eukaryota"/>
</dbReference>
<dbReference type="EMBL" id="KQ241745">
    <property type="protein sequence ID" value="KNC84717.1"/>
    <property type="molecule type" value="Genomic_DNA"/>
</dbReference>
<feature type="transmembrane region" description="Helical" evidence="6">
    <location>
        <begin position="166"/>
        <end position="189"/>
    </location>
</feature>
<proteinExistence type="predicted"/>
<evidence type="ECO:0000256" key="3">
    <source>
        <dbReference type="ARBA" id="ARBA00022989"/>
    </source>
</evidence>
<evidence type="ECO:0000256" key="5">
    <source>
        <dbReference type="SAM" id="MobiDB-lite"/>
    </source>
</evidence>
<dbReference type="GO" id="GO:0022857">
    <property type="term" value="F:transmembrane transporter activity"/>
    <property type="evidence" value="ECO:0007669"/>
    <property type="project" value="InterPro"/>
</dbReference>
<keyword evidence="2 6" id="KW-0812">Transmembrane</keyword>
<evidence type="ECO:0000256" key="1">
    <source>
        <dbReference type="ARBA" id="ARBA00004141"/>
    </source>
</evidence>
<dbReference type="STRING" id="667725.A0A0L0G6R8"/>
<dbReference type="GO" id="GO:0016020">
    <property type="term" value="C:membrane"/>
    <property type="evidence" value="ECO:0007669"/>
    <property type="project" value="UniProtKB-SubCell"/>
</dbReference>
<protein>
    <recommendedName>
        <fullName evidence="7">Major facilitator superfamily (MFS) profile domain-containing protein</fullName>
    </recommendedName>
</protein>
<feature type="transmembrane region" description="Helical" evidence="6">
    <location>
        <begin position="130"/>
        <end position="154"/>
    </location>
</feature>
<evidence type="ECO:0000313" key="8">
    <source>
        <dbReference type="EMBL" id="KNC84717.1"/>
    </source>
</evidence>
<keyword evidence="3 6" id="KW-1133">Transmembrane helix</keyword>
<evidence type="ECO:0000256" key="6">
    <source>
        <dbReference type="SAM" id="Phobius"/>
    </source>
</evidence>
<feature type="compositionally biased region" description="Polar residues" evidence="5">
    <location>
        <begin position="53"/>
        <end position="66"/>
    </location>
</feature>
<reference evidence="8 9" key="1">
    <citation type="submission" date="2011-02" db="EMBL/GenBank/DDBJ databases">
        <title>The Genome Sequence of Sphaeroforma arctica JP610.</title>
        <authorList>
            <consortium name="The Broad Institute Genome Sequencing Platform"/>
            <person name="Russ C."/>
            <person name="Cuomo C."/>
            <person name="Young S.K."/>
            <person name="Zeng Q."/>
            <person name="Gargeya S."/>
            <person name="Alvarado L."/>
            <person name="Berlin A."/>
            <person name="Chapman S.B."/>
            <person name="Chen Z."/>
            <person name="Freedman E."/>
            <person name="Gellesch M."/>
            <person name="Goldberg J."/>
            <person name="Griggs A."/>
            <person name="Gujja S."/>
            <person name="Heilman E."/>
            <person name="Heiman D."/>
            <person name="Howarth C."/>
            <person name="Mehta T."/>
            <person name="Neiman D."/>
            <person name="Pearson M."/>
            <person name="Roberts A."/>
            <person name="Saif S."/>
            <person name="Shea T."/>
            <person name="Shenoy N."/>
            <person name="Sisk P."/>
            <person name="Stolte C."/>
            <person name="Sykes S."/>
            <person name="White J."/>
            <person name="Yandava C."/>
            <person name="Burger G."/>
            <person name="Gray M.W."/>
            <person name="Holland P.W.H."/>
            <person name="King N."/>
            <person name="Lang F.B.F."/>
            <person name="Roger A.J."/>
            <person name="Ruiz-Trillo I."/>
            <person name="Haas B."/>
            <person name="Nusbaum C."/>
            <person name="Birren B."/>
        </authorList>
    </citation>
    <scope>NUCLEOTIDE SEQUENCE [LARGE SCALE GENOMIC DNA]</scope>
    <source>
        <strain evidence="8 9">JP610</strain>
    </source>
</reference>
<name>A0A0L0G6R8_9EUKA</name>
<dbReference type="PANTHER" id="PTHR48021">
    <property type="match status" value="1"/>
</dbReference>
<evidence type="ECO:0000259" key="7">
    <source>
        <dbReference type="PROSITE" id="PS50850"/>
    </source>
</evidence>
<feature type="domain" description="Major facilitator superfamily (MFS) profile" evidence="7">
    <location>
        <begin position="90"/>
        <end position="208"/>
    </location>
</feature>
<dbReference type="InterPro" id="IPR020846">
    <property type="entry name" value="MFS_dom"/>
</dbReference>
<evidence type="ECO:0000256" key="2">
    <source>
        <dbReference type="ARBA" id="ARBA00022692"/>
    </source>
</evidence>
<dbReference type="InterPro" id="IPR036259">
    <property type="entry name" value="MFS_trans_sf"/>
</dbReference>
<keyword evidence="4 6" id="KW-0472">Membrane</keyword>
<dbReference type="Gene3D" id="1.20.1250.20">
    <property type="entry name" value="MFS general substrate transporter like domains"/>
    <property type="match status" value="1"/>
</dbReference>
<gene>
    <name evidence="8" type="ORF">SARC_03058</name>
</gene>
<dbReference type="AlphaFoldDB" id="A0A0L0G6R8"/>